<feature type="compositionally biased region" description="Pro residues" evidence="1">
    <location>
        <begin position="569"/>
        <end position="580"/>
    </location>
</feature>
<feature type="transmembrane region" description="Helical" evidence="2">
    <location>
        <begin position="91"/>
        <end position="118"/>
    </location>
</feature>
<organism evidence="3 4">
    <name type="scientific">Trypanosoma cruzi Dm28c</name>
    <dbReference type="NCBI Taxonomy" id="1416333"/>
    <lineage>
        <taxon>Eukaryota</taxon>
        <taxon>Discoba</taxon>
        <taxon>Euglenozoa</taxon>
        <taxon>Kinetoplastea</taxon>
        <taxon>Metakinetoplastina</taxon>
        <taxon>Trypanosomatida</taxon>
        <taxon>Trypanosomatidae</taxon>
        <taxon>Trypanosoma</taxon>
        <taxon>Schizotrypanum</taxon>
    </lineage>
</organism>
<feature type="compositionally biased region" description="Polar residues" evidence="1">
    <location>
        <begin position="378"/>
        <end position="404"/>
    </location>
</feature>
<protein>
    <submittedName>
        <fullName evidence="3">Mucin-associated surface protein (MASP)</fullName>
    </submittedName>
</protein>
<feature type="transmembrane region" description="Helical" evidence="2">
    <location>
        <begin position="156"/>
        <end position="175"/>
    </location>
</feature>
<name>V5ALA8_TRYCR</name>
<feature type="compositionally biased region" description="Basic and acidic residues" evidence="1">
    <location>
        <begin position="667"/>
        <end position="677"/>
    </location>
</feature>
<feature type="compositionally biased region" description="Basic and acidic residues" evidence="1">
    <location>
        <begin position="535"/>
        <end position="548"/>
    </location>
</feature>
<feature type="compositionally biased region" description="Polar residues" evidence="1">
    <location>
        <begin position="456"/>
        <end position="475"/>
    </location>
</feature>
<gene>
    <name evidence="3" type="ORF">TCDM_10929</name>
</gene>
<feature type="compositionally biased region" description="Low complexity" evidence="1">
    <location>
        <begin position="351"/>
        <end position="360"/>
    </location>
</feature>
<dbReference type="OrthoDB" id="10385458at2759"/>
<feature type="compositionally biased region" description="Polar residues" evidence="1">
    <location>
        <begin position="220"/>
        <end position="237"/>
    </location>
</feature>
<reference evidence="3 4" key="1">
    <citation type="journal article" date="2014" name="Genome Announc.">
        <title>Trypanosoma cruzi Clone Dm28c Draft Genome Sequence.</title>
        <authorList>
            <person name="Grisard E.C."/>
            <person name="Teixeira S.M."/>
            <person name="de Almeida L.G."/>
            <person name="Stoco P.H."/>
            <person name="Gerber A.L."/>
            <person name="Talavera-Lopez C."/>
            <person name="Lima O.C."/>
            <person name="Andersson B."/>
            <person name="de Vasconcelos A.T."/>
        </authorList>
    </citation>
    <scope>NUCLEOTIDE SEQUENCE [LARGE SCALE GENOMIC DNA]</scope>
    <source>
        <strain evidence="3 4">Dm28c</strain>
    </source>
</reference>
<keyword evidence="2" id="KW-1133">Transmembrane helix</keyword>
<evidence type="ECO:0000313" key="3">
    <source>
        <dbReference type="EMBL" id="ESS61475.1"/>
    </source>
</evidence>
<feature type="compositionally biased region" description="Basic and acidic residues" evidence="1">
    <location>
        <begin position="308"/>
        <end position="320"/>
    </location>
</feature>
<accession>V5ALA8</accession>
<evidence type="ECO:0000256" key="2">
    <source>
        <dbReference type="SAM" id="Phobius"/>
    </source>
</evidence>
<keyword evidence="2" id="KW-0812">Transmembrane</keyword>
<dbReference type="EMBL" id="AYLP01000282">
    <property type="protein sequence ID" value="ESS61475.1"/>
    <property type="molecule type" value="Genomic_DNA"/>
</dbReference>
<dbReference type="VEuPathDB" id="TriTrypDB:TCDM_10929"/>
<feature type="compositionally biased region" description="Basic and acidic residues" evidence="1">
    <location>
        <begin position="633"/>
        <end position="649"/>
    </location>
</feature>
<evidence type="ECO:0000313" key="4">
    <source>
        <dbReference type="Proteomes" id="UP000017861"/>
    </source>
</evidence>
<dbReference type="Proteomes" id="UP000017861">
    <property type="component" value="Unassembled WGS sequence"/>
</dbReference>
<evidence type="ECO:0000256" key="1">
    <source>
        <dbReference type="SAM" id="MobiDB-lite"/>
    </source>
</evidence>
<feature type="region of interest" description="Disordered" evidence="1">
    <location>
        <begin position="256"/>
        <end position="734"/>
    </location>
</feature>
<dbReference type="AlphaFoldDB" id="V5ALA8"/>
<feature type="compositionally biased region" description="Acidic residues" evidence="1">
    <location>
        <begin position="522"/>
        <end position="534"/>
    </location>
</feature>
<feature type="transmembrane region" description="Helical" evidence="2">
    <location>
        <begin position="124"/>
        <end position="144"/>
    </location>
</feature>
<feature type="compositionally biased region" description="Basic and acidic residues" evidence="1">
    <location>
        <begin position="583"/>
        <end position="608"/>
    </location>
</feature>
<sequence>MIVFCFICFRYPAVCSVLLLPVSVTLNASRTYAYARHAHDCLRGRMSVCAGACTLEPFGASFFLFFFYLLFLYCFFLNVFLLLLRGVVFFFFVFVLIQAAPWCVQAACVCFFGCVWCSGSLSPFAFLSLCVDVLLVCAEGYTQVTGVMAMMMTGRVLLVCALCVLWCGVGCGAADGSGVVSGASSGGVVEAGGGPSVAVESIAFDAGGKDATSNEHGTRSSEPVVQADDSSSSNIGQDASHVLDPPVKDLKLTEEDPQVNADQPQPVLPAGLPPKGEERSQRFNAPDLLLGAQGSKEVLNNDDGDVETLEKDGGNVDLKNDAIAGFSSNSKSDPTEASRGPGAKEITVEQAAPTAATPPAKGQVTSQATEQKEASPKNEATSSVVVTHKPSTVIQQPTKSSSPPTDGITPTPGNKLAAGDTFQSDQQSDERVTKGAAQNGNIADEELRTKPENTTEKGPNSTDDNKQVVNAATGNSNGGPEEKNGVTPQVKEGVLEPKEKKEPQNELEKKGQRAEEKKQDDPREDDEGTEDPADDPDHKDGGGEKEGDAGSSKKGNEVNGGGGADGTPPEAPVVLQPPSPVEVTDRQSLEKKNDDETGGERDAGRTQTHEAAGSSKAENLTAELSTEEDASETETKTPGKKTQPEDAGKEQTAIGAKSNPETPAAETEAHNREKVPKEEEDSGKATTNENFDGRQTAVKDDDHNEAEKTRQENENEMDKAGETTAEVKEKEETTEKKIVAAKGLNLNSTAAAGDSDGSTAVSHTTSPLLLFLVVACAAAAVVAA</sequence>
<feature type="region of interest" description="Disordered" evidence="1">
    <location>
        <begin position="208"/>
        <end position="243"/>
    </location>
</feature>
<feature type="compositionally biased region" description="Basic and acidic residues" evidence="1">
    <location>
        <begin position="493"/>
        <end position="521"/>
    </location>
</feature>
<feature type="compositionally biased region" description="Basic and acidic residues" evidence="1">
    <location>
        <begin position="697"/>
        <end position="734"/>
    </location>
</feature>
<feature type="transmembrane region" description="Helical" evidence="2">
    <location>
        <begin position="62"/>
        <end position="84"/>
    </location>
</feature>
<comment type="caution">
    <text evidence="3">The sequence shown here is derived from an EMBL/GenBank/DDBJ whole genome shotgun (WGS) entry which is preliminary data.</text>
</comment>
<keyword evidence="2" id="KW-0472">Membrane</keyword>
<feature type="compositionally biased region" description="Basic and acidic residues" evidence="1">
    <location>
        <begin position="445"/>
        <end position="455"/>
    </location>
</feature>
<proteinExistence type="predicted"/>